<feature type="region of interest" description="Disordered" evidence="1">
    <location>
        <begin position="1"/>
        <end position="39"/>
    </location>
</feature>
<evidence type="ECO:0008006" key="4">
    <source>
        <dbReference type="Google" id="ProtNLM"/>
    </source>
</evidence>
<dbReference type="OrthoDB" id="428342at2759"/>
<dbReference type="EMBL" id="QUQM01000007">
    <property type="protein sequence ID" value="KAA8646175.1"/>
    <property type="molecule type" value="Genomic_DNA"/>
</dbReference>
<dbReference type="VEuPathDB" id="FungiDB:EYZ11_004789"/>
<dbReference type="Proteomes" id="UP000324241">
    <property type="component" value="Unassembled WGS sequence"/>
</dbReference>
<feature type="compositionally biased region" description="Low complexity" evidence="1">
    <location>
        <begin position="1"/>
        <end position="23"/>
    </location>
</feature>
<accession>A0A5M9MGR8</accession>
<sequence length="447" mass="49053">MESTGSSHSRNVSRSSRPRSSTRGPLDEPEDPLSVISSVQTQRTADRSAFSGASFAALDPLAPDEILQGSGKDLSYLLRYDVYHSLSQVDIPPALRSEFIAPASDESLSQTLGSLEKLLAEGHFLLAAYLCGTILTSSTISPTDAKLIFALFYTRLACLELSGNAVLAAQESKALEDLSSSFYYVEPTLEKSESLDAHSHPSYPRHIVPWPLRVLAVRMQSIGFGDPRRGIGGLFEIGLEARREILRPDLTATERQIWKDRLSDLGIRNVNALVEMGDLNAARRSLHNLRASTTETIESELNTLRKVLLFLLIGDLDAAKNLSSKSNEAEAIYTPLLSMAEGRYGDAVSEWKAVLENGSRSLDEAIVSQNLAVCLLYTGRLNEAREVLESLVKTNQSFYSLVFNLSTIYELCSDKAGILKTELVDTIAKQPITGHINLDRSNADFKL</sequence>
<reference evidence="2 3" key="1">
    <citation type="submission" date="2019-08" db="EMBL/GenBank/DDBJ databases">
        <title>The genome sequence of a newly discovered highly antifungal drug resistant Aspergillus species, Aspergillus tanneri NIH 1004.</title>
        <authorList>
            <person name="Mounaud S."/>
            <person name="Singh I."/>
            <person name="Joardar V."/>
            <person name="Pakala S."/>
            <person name="Pakala S."/>
            <person name="Venepally P."/>
            <person name="Chung J.K."/>
            <person name="Losada L."/>
            <person name="Nierman W.C."/>
        </authorList>
    </citation>
    <scope>NUCLEOTIDE SEQUENCE [LARGE SCALE GENOMIC DNA]</scope>
    <source>
        <strain evidence="2 3">NIH1004</strain>
    </source>
</reference>
<dbReference type="AlphaFoldDB" id="A0A5M9MGR8"/>
<dbReference type="GO" id="GO:0030008">
    <property type="term" value="C:TRAPP complex"/>
    <property type="evidence" value="ECO:0007669"/>
    <property type="project" value="TreeGrafter"/>
</dbReference>
<dbReference type="GeneID" id="54330303"/>
<dbReference type="InterPro" id="IPR011990">
    <property type="entry name" value="TPR-like_helical_dom_sf"/>
</dbReference>
<dbReference type="RefSeq" id="XP_033425536.1">
    <property type="nucleotide sequence ID" value="XM_033572221.1"/>
</dbReference>
<evidence type="ECO:0000313" key="3">
    <source>
        <dbReference type="Proteomes" id="UP000324241"/>
    </source>
</evidence>
<protein>
    <recommendedName>
        <fullName evidence="4">Trafficking protein particle complex subunit 12</fullName>
    </recommendedName>
</protein>
<proteinExistence type="predicted"/>
<dbReference type="GO" id="GO:0005794">
    <property type="term" value="C:Golgi apparatus"/>
    <property type="evidence" value="ECO:0007669"/>
    <property type="project" value="TreeGrafter"/>
</dbReference>
<name>A0A5M9MGR8_9EURO</name>
<evidence type="ECO:0000313" key="2">
    <source>
        <dbReference type="EMBL" id="KAA8646175.1"/>
    </source>
</evidence>
<dbReference type="Gene3D" id="1.25.40.10">
    <property type="entry name" value="Tetratricopeptide repeat domain"/>
    <property type="match status" value="1"/>
</dbReference>
<gene>
    <name evidence="2" type="ORF">ATNIH1004_007601</name>
</gene>
<dbReference type="PANTHER" id="PTHR21581">
    <property type="entry name" value="D-ALANYL-D-ALANINE CARBOXYPEPTIDASE"/>
    <property type="match status" value="1"/>
</dbReference>
<dbReference type="PANTHER" id="PTHR21581:SF6">
    <property type="entry name" value="TRAFFICKING PROTEIN PARTICLE COMPLEX SUBUNIT 12"/>
    <property type="match status" value="1"/>
</dbReference>
<comment type="caution">
    <text evidence="2">The sequence shown here is derived from an EMBL/GenBank/DDBJ whole genome shotgun (WGS) entry which is preliminary data.</text>
</comment>
<dbReference type="SUPFAM" id="SSF48452">
    <property type="entry name" value="TPR-like"/>
    <property type="match status" value="1"/>
</dbReference>
<evidence type="ECO:0000256" key="1">
    <source>
        <dbReference type="SAM" id="MobiDB-lite"/>
    </source>
</evidence>
<organism evidence="2 3">
    <name type="scientific">Aspergillus tanneri</name>
    <dbReference type="NCBI Taxonomy" id="1220188"/>
    <lineage>
        <taxon>Eukaryota</taxon>
        <taxon>Fungi</taxon>
        <taxon>Dikarya</taxon>
        <taxon>Ascomycota</taxon>
        <taxon>Pezizomycotina</taxon>
        <taxon>Eurotiomycetes</taxon>
        <taxon>Eurotiomycetidae</taxon>
        <taxon>Eurotiales</taxon>
        <taxon>Aspergillaceae</taxon>
        <taxon>Aspergillus</taxon>
        <taxon>Aspergillus subgen. Circumdati</taxon>
    </lineage>
</organism>